<evidence type="ECO:0000313" key="1">
    <source>
        <dbReference type="EMBL" id="KAI4301372.1"/>
    </source>
</evidence>
<dbReference type="EMBL" id="CM039438">
    <property type="protein sequence ID" value="KAI4301372.1"/>
    <property type="molecule type" value="Genomic_DNA"/>
</dbReference>
<organism evidence="1 2">
    <name type="scientific">Bauhinia variegata</name>
    <name type="common">Purple orchid tree</name>
    <name type="synonym">Phanera variegata</name>
    <dbReference type="NCBI Taxonomy" id="167791"/>
    <lineage>
        <taxon>Eukaryota</taxon>
        <taxon>Viridiplantae</taxon>
        <taxon>Streptophyta</taxon>
        <taxon>Embryophyta</taxon>
        <taxon>Tracheophyta</taxon>
        <taxon>Spermatophyta</taxon>
        <taxon>Magnoliopsida</taxon>
        <taxon>eudicotyledons</taxon>
        <taxon>Gunneridae</taxon>
        <taxon>Pentapetalae</taxon>
        <taxon>rosids</taxon>
        <taxon>fabids</taxon>
        <taxon>Fabales</taxon>
        <taxon>Fabaceae</taxon>
        <taxon>Cercidoideae</taxon>
        <taxon>Cercideae</taxon>
        <taxon>Bauhiniinae</taxon>
        <taxon>Bauhinia</taxon>
    </lineage>
</organism>
<proteinExistence type="predicted"/>
<evidence type="ECO:0000313" key="2">
    <source>
        <dbReference type="Proteomes" id="UP000828941"/>
    </source>
</evidence>
<sequence>MNVLCLESNNETIEVKPLEWVPTLGSSEVDDKFGDPQVVPRVGDQYQARIPSLIPTPDLSQLTKKLMESEISAHLPESFSLGLPIPLIWAYCKLESSGGISESENKTVELKVEPLITSYGEGKIVEGLQNCPSAFDSFPLLNSELNQVRGMYLLPGSLGEPWNDIEYNSFLLGLYIFGKNLKLVKRFVGCKNMGDILSFYYGKFYRSERYRRWSACRKLRTKRCIYGQKIFTGLRQQELLSRLFSGISEDCQNMLIELSRAFGEGKVPFEEYVFALRDAVGVDMLINAVSIGKGKQDLTGNAVEPMKTNQIFSIRPEMPIGKACSSLSSADIIKFLTGDFRLSKARSNDLFWEAVWPRLLAKGWHSEQPKNYAGFGSKQSLVFLIPGVKKFSRRKLVKGNHYFDSVSDVLNKVASEPGLINIEVPASESSANGEDRQDKQGLDGVLPKQQHCYLQLRTSNCSQNKMKFTIVDTSMVNGLEQRKVRELRSLPSETISTPTPSSHSSESEQDTSEESEDEAEKTNTSNPVEESSNKAMSIDSSDCIHIPEAPNATKVAVKNNKCHSYMLNDDQRKTNKHQFIQKEKSGCSQDFPPIMKKHKLMACNGEEFCQLTESASRERMLDLNEFASSSNEGNAIDNQEGGEEVSAEKPETRMLIDLNLPHIEPETEMDRTQQNNDDQCANTSSFSFEEIKFDEIDEFPDDHIEQQPTNVSRRQSTRNRPLTAKALEALEYSFLNSKRKRKNVETSQNNTTSSQSLFLSGRPSVSVSVTCDNGADNVMTDTRAGEENLIPAYSKRMINLNSEPDYNF</sequence>
<keyword evidence="2" id="KW-1185">Reference proteome</keyword>
<accession>A0ACB9KW98</accession>
<dbReference type="Proteomes" id="UP000828941">
    <property type="component" value="Chromosome 13"/>
</dbReference>
<comment type="caution">
    <text evidence="1">The sequence shown here is derived from an EMBL/GenBank/DDBJ whole genome shotgun (WGS) entry which is preliminary data.</text>
</comment>
<gene>
    <name evidence="1" type="ORF">L6164_034657</name>
</gene>
<protein>
    <submittedName>
        <fullName evidence="1">Uncharacterized protein</fullName>
    </submittedName>
</protein>
<name>A0ACB9KW98_BAUVA</name>
<reference evidence="1 2" key="1">
    <citation type="journal article" date="2022" name="DNA Res.">
        <title>Chromosomal-level genome assembly of the orchid tree Bauhinia variegata (Leguminosae; Cercidoideae) supports the allotetraploid origin hypothesis of Bauhinia.</title>
        <authorList>
            <person name="Zhong Y."/>
            <person name="Chen Y."/>
            <person name="Zheng D."/>
            <person name="Pang J."/>
            <person name="Liu Y."/>
            <person name="Luo S."/>
            <person name="Meng S."/>
            <person name="Qian L."/>
            <person name="Wei D."/>
            <person name="Dai S."/>
            <person name="Zhou R."/>
        </authorList>
    </citation>
    <scope>NUCLEOTIDE SEQUENCE [LARGE SCALE GENOMIC DNA]</scope>
    <source>
        <strain evidence="1">BV-YZ2020</strain>
    </source>
</reference>